<protein>
    <submittedName>
        <fullName evidence="1">Uncharacterized protein</fullName>
    </submittedName>
</protein>
<proteinExistence type="predicted"/>
<keyword evidence="2" id="KW-1185">Reference proteome</keyword>
<evidence type="ECO:0000313" key="1">
    <source>
        <dbReference type="EMBL" id="PWN51609.1"/>
    </source>
</evidence>
<sequence>MPTPPKKDRRFIILFVYLNLLRILSILSILLLFSTTLSTMASDARDLRREEDEGEDCEYFPGTQIPTHAWGNFWSELNRTFLLLGLLICLVSETNESTRLDRSFLQRLLPILSSGFGTSWVGLLQMAFACSSLSHLQIGLALTSSRMTFFVGLINLLSGWVLGPRGKGLRSILARRRDEAAS</sequence>
<gene>
    <name evidence="1" type="ORF">IE53DRAFT_313616</name>
</gene>
<reference evidence="1 2" key="1">
    <citation type="journal article" date="2018" name="Mol. Biol. Evol.">
        <title>Broad Genomic Sampling Reveals a Smut Pathogenic Ancestry of the Fungal Clade Ustilaginomycotina.</title>
        <authorList>
            <person name="Kijpornyongpan T."/>
            <person name="Mondo S.J."/>
            <person name="Barry K."/>
            <person name="Sandor L."/>
            <person name="Lee J."/>
            <person name="Lipzen A."/>
            <person name="Pangilinan J."/>
            <person name="LaButti K."/>
            <person name="Hainaut M."/>
            <person name="Henrissat B."/>
            <person name="Grigoriev I.V."/>
            <person name="Spatafora J.W."/>
            <person name="Aime M.C."/>
        </authorList>
    </citation>
    <scope>NUCLEOTIDE SEQUENCE [LARGE SCALE GENOMIC DNA]</scope>
    <source>
        <strain evidence="1 2">SA 807</strain>
    </source>
</reference>
<dbReference type="EMBL" id="KZ819830">
    <property type="protein sequence ID" value="PWN51609.1"/>
    <property type="molecule type" value="Genomic_DNA"/>
</dbReference>
<evidence type="ECO:0000313" key="2">
    <source>
        <dbReference type="Proteomes" id="UP000245626"/>
    </source>
</evidence>
<organism evidence="1 2">
    <name type="scientific">Violaceomyces palustris</name>
    <dbReference type="NCBI Taxonomy" id="1673888"/>
    <lineage>
        <taxon>Eukaryota</taxon>
        <taxon>Fungi</taxon>
        <taxon>Dikarya</taxon>
        <taxon>Basidiomycota</taxon>
        <taxon>Ustilaginomycotina</taxon>
        <taxon>Ustilaginomycetes</taxon>
        <taxon>Violaceomycetales</taxon>
        <taxon>Violaceomycetaceae</taxon>
        <taxon>Violaceomyces</taxon>
    </lineage>
</organism>
<dbReference type="Proteomes" id="UP000245626">
    <property type="component" value="Unassembled WGS sequence"/>
</dbReference>
<feature type="non-terminal residue" evidence="1">
    <location>
        <position position="182"/>
    </location>
</feature>
<name>A0ACD0P0Z4_9BASI</name>
<accession>A0ACD0P0Z4</accession>